<feature type="compositionally biased region" description="Low complexity" evidence="1">
    <location>
        <begin position="92"/>
        <end position="121"/>
    </location>
</feature>
<sequence length="767" mass="82178">MAPRLSKRQLRELEELEQLERSRQASTLPTEDDIESSDEEDVPPPAKSAGAFGALDLGDDNDDGDQPDEEDDAQAAPAKKKSNKKKKKKAKSAASPAPDSPAVFASADSPATPSAQAATPSKQSKGKKKKGGKAEPAAAPADDGMDEIDRALAELAVKGGGDPGAATPASSQPQRLDPKWTAIKEVFAFDPKFLDSDAELRRMFGSKIIGNAPQAPRSQHHARFANNPHHSTSIRRTPSYLATPEPGWPSPSGVLGLTRYDGPEAQGDDAGEWHTFVHPPSYKQAQLMFLEVLQQADGNRLYDVLAALPYHVDTHMQLSEMMAQQGDQGASATHLARALYVLSAPLPPTFPSGSFRLAYSQIENRALFLGIARKVSLLVKRGTWRTAFEWAKIGLGMGGGEDPVGMLIDLLAPKAGQHDWFFKFLPALEAAYPDMHIGSYPGLAFAKAMCVRNQEQERKEGDEKSTAALKSAVLRFPMVATLLSNALGFDLPPSVVTHRRAQLDGAFTKNPSYALSLLSELYVARTSALWKDPSSTAWLRKAITQAAASLDDASLEDVRIGDELFSKGAFPQGYAPAGLIRAAFISDIASVRPYLPPAARSGTSYSFDPLPPTSPHATFYNDAYFAPLYAAGSYKRRGRGPLPGRPGAGAGGGTAQDVAAALRDGLARMLGMGPEGPQVELNDELRAELLEELAMLNGGGERMPGGFGGDEGEGEDDEEGEWEDEEGAEENTRNVLQRLANLFGVGGQAGDAAQAGRDDTEHREEDR</sequence>
<dbReference type="AlphaFoldDB" id="A0AAV5GL93"/>
<evidence type="ECO:0000313" key="2">
    <source>
        <dbReference type="EMBL" id="GJN89812.1"/>
    </source>
</evidence>
<proteinExistence type="predicted"/>
<reference evidence="2 3" key="1">
    <citation type="submission" date="2021-12" db="EMBL/GenBank/DDBJ databases">
        <title>High titer production of polyol ester of fatty acids by Rhodotorula paludigena BS15 towards product separation-free biomass refinery.</title>
        <authorList>
            <person name="Mano J."/>
            <person name="Ono H."/>
            <person name="Tanaka T."/>
            <person name="Naito K."/>
            <person name="Sushida H."/>
            <person name="Ike M."/>
            <person name="Tokuyasu K."/>
            <person name="Kitaoka M."/>
        </authorList>
    </citation>
    <scope>NUCLEOTIDE SEQUENCE [LARGE SCALE GENOMIC DNA]</scope>
    <source>
        <strain evidence="2 3">BS15</strain>
    </source>
</reference>
<feature type="compositionally biased region" description="Acidic residues" evidence="1">
    <location>
        <begin position="30"/>
        <end position="42"/>
    </location>
</feature>
<feature type="region of interest" description="Disordered" evidence="1">
    <location>
        <begin position="697"/>
        <end position="767"/>
    </location>
</feature>
<dbReference type="EMBL" id="BQKY01000005">
    <property type="protein sequence ID" value="GJN89812.1"/>
    <property type="molecule type" value="Genomic_DNA"/>
</dbReference>
<dbReference type="Pfam" id="PF04910">
    <property type="entry name" value="Tcf25"/>
    <property type="match status" value="1"/>
</dbReference>
<keyword evidence="3" id="KW-1185">Reference proteome</keyword>
<accession>A0AAV5GL93</accession>
<feature type="region of interest" description="Disordered" evidence="1">
    <location>
        <begin position="212"/>
        <end position="274"/>
    </location>
</feature>
<feature type="compositionally biased region" description="Basic and acidic residues" evidence="1">
    <location>
        <begin position="756"/>
        <end position="767"/>
    </location>
</feature>
<feature type="compositionally biased region" description="Basic residues" evidence="1">
    <location>
        <begin position="78"/>
        <end position="91"/>
    </location>
</feature>
<comment type="caution">
    <text evidence="2">The sequence shown here is derived from an EMBL/GenBank/DDBJ whole genome shotgun (WGS) entry which is preliminary data.</text>
</comment>
<name>A0AAV5GL93_9BASI</name>
<feature type="compositionally biased region" description="Basic and acidic residues" evidence="1">
    <location>
        <begin position="9"/>
        <end position="23"/>
    </location>
</feature>
<evidence type="ECO:0000313" key="3">
    <source>
        <dbReference type="Proteomes" id="UP001342314"/>
    </source>
</evidence>
<feature type="compositionally biased region" description="Gly residues" evidence="1">
    <location>
        <begin position="697"/>
        <end position="709"/>
    </location>
</feature>
<feature type="compositionally biased region" description="Acidic residues" evidence="1">
    <location>
        <begin position="57"/>
        <end position="73"/>
    </location>
</feature>
<dbReference type="GO" id="GO:1990116">
    <property type="term" value="P:ribosome-associated ubiquitin-dependent protein catabolic process"/>
    <property type="evidence" value="ECO:0007669"/>
    <property type="project" value="TreeGrafter"/>
</dbReference>
<protein>
    <recommendedName>
        <fullName evidence="4">DUF654-domain-containing protein</fullName>
    </recommendedName>
</protein>
<feature type="compositionally biased region" description="Acidic residues" evidence="1">
    <location>
        <begin position="710"/>
        <end position="729"/>
    </location>
</feature>
<gene>
    <name evidence="2" type="ORF">Rhopal_002801-T1</name>
</gene>
<dbReference type="GO" id="GO:1990112">
    <property type="term" value="C:RQC complex"/>
    <property type="evidence" value="ECO:0007669"/>
    <property type="project" value="TreeGrafter"/>
</dbReference>
<dbReference type="InterPro" id="IPR006994">
    <property type="entry name" value="TCF25/Rqc1"/>
</dbReference>
<dbReference type="PANTHER" id="PTHR22684">
    <property type="entry name" value="NULP1-RELATED"/>
    <property type="match status" value="1"/>
</dbReference>
<evidence type="ECO:0000256" key="1">
    <source>
        <dbReference type="SAM" id="MobiDB-lite"/>
    </source>
</evidence>
<organism evidence="2 3">
    <name type="scientific">Rhodotorula paludigena</name>
    <dbReference type="NCBI Taxonomy" id="86838"/>
    <lineage>
        <taxon>Eukaryota</taxon>
        <taxon>Fungi</taxon>
        <taxon>Dikarya</taxon>
        <taxon>Basidiomycota</taxon>
        <taxon>Pucciniomycotina</taxon>
        <taxon>Microbotryomycetes</taxon>
        <taxon>Sporidiobolales</taxon>
        <taxon>Sporidiobolaceae</taxon>
        <taxon>Rhodotorula</taxon>
    </lineage>
</organism>
<feature type="region of interest" description="Disordered" evidence="1">
    <location>
        <begin position="1"/>
        <end position="145"/>
    </location>
</feature>
<dbReference type="Proteomes" id="UP001342314">
    <property type="component" value="Unassembled WGS sequence"/>
</dbReference>
<dbReference type="PANTHER" id="PTHR22684:SF0">
    <property type="entry name" value="RIBOSOME QUALITY CONTROL COMPLEX SUBUNIT TCF25"/>
    <property type="match status" value="1"/>
</dbReference>
<evidence type="ECO:0008006" key="4">
    <source>
        <dbReference type="Google" id="ProtNLM"/>
    </source>
</evidence>
<dbReference type="GO" id="GO:0072344">
    <property type="term" value="P:rescue of stalled ribosome"/>
    <property type="evidence" value="ECO:0007669"/>
    <property type="project" value="TreeGrafter"/>
</dbReference>